<dbReference type="InterPro" id="IPR036163">
    <property type="entry name" value="HMA_dom_sf"/>
</dbReference>
<reference evidence="2" key="1">
    <citation type="submission" date="2016-11" db="EMBL/GenBank/DDBJ databases">
        <authorList>
            <person name="Varghese N."/>
            <person name="Submissions S."/>
        </authorList>
    </citation>
    <scope>NUCLEOTIDE SEQUENCE [LARGE SCALE GENOMIC DNA]</scope>
    <source>
        <strain evidence="2">DSM 24579</strain>
    </source>
</reference>
<sequence length="76" mass="8735">MKASIFLEELNCKNCIASISAELSKIKEITNIFPNEKSTKISFHYETENAALKVVELVNYFRNHKAEQCERELNIG</sequence>
<evidence type="ECO:0000313" key="1">
    <source>
        <dbReference type="EMBL" id="SHF52157.1"/>
    </source>
</evidence>
<gene>
    <name evidence="1" type="ORF">SAMN05444483_101442</name>
</gene>
<evidence type="ECO:0008006" key="3">
    <source>
        <dbReference type="Google" id="ProtNLM"/>
    </source>
</evidence>
<evidence type="ECO:0000313" key="2">
    <source>
        <dbReference type="Proteomes" id="UP000183945"/>
    </source>
</evidence>
<name>A0A1M5CC35_SALEC</name>
<dbReference type="RefSeq" id="WP_072876238.1">
    <property type="nucleotide sequence ID" value="NZ_FQVT01000001.1"/>
</dbReference>
<protein>
    <recommendedName>
        <fullName evidence="3">Copper chaperone CopZ</fullName>
    </recommendedName>
</protein>
<organism evidence="1 2">
    <name type="scientific">Salegentibacter echinorum</name>
    <dbReference type="NCBI Taxonomy" id="1073325"/>
    <lineage>
        <taxon>Bacteria</taxon>
        <taxon>Pseudomonadati</taxon>
        <taxon>Bacteroidota</taxon>
        <taxon>Flavobacteriia</taxon>
        <taxon>Flavobacteriales</taxon>
        <taxon>Flavobacteriaceae</taxon>
        <taxon>Salegentibacter</taxon>
    </lineage>
</organism>
<proteinExistence type="predicted"/>
<dbReference type="EMBL" id="FQVT01000001">
    <property type="protein sequence ID" value="SHF52157.1"/>
    <property type="molecule type" value="Genomic_DNA"/>
</dbReference>
<accession>A0A1M5CC35</accession>
<dbReference type="AlphaFoldDB" id="A0A1M5CC35"/>
<keyword evidence="2" id="KW-1185">Reference proteome</keyword>
<dbReference type="Proteomes" id="UP000183945">
    <property type="component" value="Unassembled WGS sequence"/>
</dbReference>
<dbReference type="OrthoDB" id="1449303at2"/>
<dbReference type="SUPFAM" id="SSF55008">
    <property type="entry name" value="HMA, heavy metal-associated domain"/>
    <property type="match status" value="1"/>
</dbReference>
<dbReference type="GO" id="GO:0046872">
    <property type="term" value="F:metal ion binding"/>
    <property type="evidence" value="ECO:0007669"/>
    <property type="project" value="InterPro"/>
</dbReference>